<dbReference type="Proteomes" id="UP000612282">
    <property type="component" value="Unassembled WGS sequence"/>
</dbReference>
<dbReference type="EMBL" id="BOMG01000131">
    <property type="protein sequence ID" value="GID61628.1"/>
    <property type="molecule type" value="Genomic_DNA"/>
</dbReference>
<evidence type="ECO:0000313" key="3">
    <source>
        <dbReference type="Proteomes" id="UP000612282"/>
    </source>
</evidence>
<dbReference type="PANTHER" id="PTHR33121">
    <property type="entry name" value="CYCLIC DI-GMP PHOSPHODIESTERASE PDEF"/>
    <property type="match status" value="1"/>
</dbReference>
<reference evidence="2 3" key="1">
    <citation type="submission" date="2021-01" db="EMBL/GenBank/DDBJ databases">
        <title>Whole genome shotgun sequence of Actinoplanes couchii NBRC 106145.</title>
        <authorList>
            <person name="Komaki H."/>
            <person name="Tamura T."/>
        </authorList>
    </citation>
    <scope>NUCLEOTIDE SEQUENCE [LARGE SCALE GENOMIC DNA]</scope>
    <source>
        <strain evidence="2 3">NBRC 106145</strain>
    </source>
</reference>
<comment type="caution">
    <text evidence="2">The sequence shown here is derived from an EMBL/GenBank/DDBJ whole genome shotgun (WGS) entry which is preliminary data.</text>
</comment>
<dbReference type="PANTHER" id="PTHR33121:SF76">
    <property type="entry name" value="SIGNALING PROTEIN"/>
    <property type="match status" value="1"/>
</dbReference>
<dbReference type="InterPro" id="IPR001633">
    <property type="entry name" value="EAL_dom"/>
</dbReference>
<dbReference type="SMART" id="SM00052">
    <property type="entry name" value="EAL"/>
    <property type="match status" value="1"/>
</dbReference>
<dbReference type="InterPro" id="IPR050706">
    <property type="entry name" value="Cyclic-di-GMP_PDE-like"/>
</dbReference>
<dbReference type="SUPFAM" id="SSF141868">
    <property type="entry name" value="EAL domain-like"/>
    <property type="match status" value="1"/>
</dbReference>
<protein>
    <recommendedName>
        <fullName evidence="1">EAL domain-containing protein</fullName>
    </recommendedName>
</protein>
<organism evidence="2 3">
    <name type="scientific">Actinoplanes couchii</name>
    <dbReference type="NCBI Taxonomy" id="403638"/>
    <lineage>
        <taxon>Bacteria</taxon>
        <taxon>Bacillati</taxon>
        <taxon>Actinomycetota</taxon>
        <taxon>Actinomycetes</taxon>
        <taxon>Micromonosporales</taxon>
        <taxon>Micromonosporaceae</taxon>
        <taxon>Actinoplanes</taxon>
    </lineage>
</organism>
<dbReference type="InterPro" id="IPR035919">
    <property type="entry name" value="EAL_sf"/>
</dbReference>
<dbReference type="Gene3D" id="3.20.20.450">
    <property type="entry name" value="EAL domain"/>
    <property type="match status" value="1"/>
</dbReference>
<proteinExistence type="predicted"/>
<dbReference type="CDD" id="cd01948">
    <property type="entry name" value="EAL"/>
    <property type="match status" value="1"/>
</dbReference>
<evidence type="ECO:0000313" key="2">
    <source>
        <dbReference type="EMBL" id="GID61628.1"/>
    </source>
</evidence>
<gene>
    <name evidence="2" type="ORF">Aco03nite_100320</name>
</gene>
<dbReference type="PROSITE" id="PS50883">
    <property type="entry name" value="EAL"/>
    <property type="match status" value="1"/>
</dbReference>
<keyword evidence="3" id="KW-1185">Reference proteome</keyword>
<dbReference type="RefSeq" id="WP_203809797.1">
    <property type="nucleotide sequence ID" value="NZ_BAAAQE010000002.1"/>
</dbReference>
<evidence type="ECO:0000259" key="1">
    <source>
        <dbReference type="PROSITE" id="PS50883"/>
    </source>
</evidence>
<feature type="domain" description="EAL" evidence="1">
    <location>
        <begin position="6"/>
        <end position="255"/>
    </location>
</feature>
<accession>A0ABQ3XSZ3</accession>
<sequence>MQLAADNGIAADVAFTMHVIQERRVAPVLQPIVDLTTGAVMGVEALARGPADTPLQRPDQLFAAASRAGLLGAMDMLCAERALESALTLRQPPPLVFLNAEPAVLDQPLSARLLTMLLSGLPFRVVTEFTERALPTVPAALLDIAELSHRLGNAIALDDVGADPMSLAFLPLVDPDVIKLDMHLLRHPSAVATAEICGVVSSTARRTGARIIAEGIETAADVVTARSLGAHWGQGWHFGRPAPPIDLHLQDIATTDGLRPARPGQHQPTGSPHEVAAAAGCRRLDDAAARRAMERAASVIDGQRHAVVLGSYCTPDVLARWQPQVDRVSRLALYTALLSPDSEGTPFTGEGCLVVMTPNYSMALCHQNDGDVLHTEDPDEVALIGRVILQRLKPRRPK</sequence>
<name>A0ABQ3XSZ3_9ACTN</name>
<dbReference type="Pfam" id="PF00563">
    <property type="entry name" value="EAL"/>
    <property type="match status" value="1"/>
</dbReference>